<gene>
    <name evidence="2" type="ORF">TorRG33x02_316000</name>
</gene>
<evidence type="ECO:0000313" key="2">
    <source>
        <dbReference type="EMBL" id="PON49860.1"/>
    </source>
</evidence>
<dbReference type="AlphaFoldDB" id="A0A2P5BM79"/>
<sequence length="221" mass="25366">MLLMRNSISTTKKFFQRTLGNLKSFFTGGSYQKLPKSPRRHPFSGNSTTAAATATTINIHQWDSTTCTKKRIITSSNSTKQEKSDDDHISTTTTTTTNQVEKRKNDQAYPRKVMIMNNSRKLVDYNDCKDQLGSNGEGIRKYKYCLVEEKLKELEMLDLSNVDHVLDIEEVLHYYSRLTCPAYLEIVDRFFMDTFAELFGSSTPAHRVNSRLRPPSLMIRS</sequence>
<evidence type="ECO:0000256" key="1">
    <source>
        <dbReference type="SAM" id="MobiDB-lite"/>
    </source>
</evidence>
<comment type="caution">
    <text evidence="2">The sequence shown here is derived from an EMBL/GenBank/DDBJ whole genome shotgun (WGS) entry which is preliminary data.</text>
</comment>
<feature type="compositionally biased region" description="Basic and acidic residues" evidence="1">
    <location>
        <begin position="80"/>
        <end position="89"/>
    </location>
</feature>
<evidence type="ECO:0000313" key="3">
    <source>
        <dbReference type="Proteomes" id="UP000237000"/>
    </source>
</evidence>
<dbReference type="EMBL" id="JXTC01000493">
    <property type="protein sequence ID" value="PON49860.1"/>
    <property type="molecule type" value="Genomic_DNA"/>
</dbReference>
<keyword evidence="3" id="KW-1185">Reference proteome</keyword>
<dbReference type="Proteomes" id="UP000237000">
    <property type="component" value="Unassembled WGS sequence"/>
</dbReference>
<accession>A0A2P5BM79</accession>
<dbReference type="OrthoDB" id="1928787at2759"/>
<feature type="region of interest" description="Disordered" evidence="1">
    <location>
        <begin position="75"/>
        <end position="104"/>
    </location>
</feature>
<dbReference type="PANTHER" id="PTHR35461:SF3">
    <property type="entry name" value="OVATE DOMAIN-CONTAINING PROTEIN"/>
    <property type="match status" value="1"/>
</dbReference>
<dbReference type="STRING" id="63057.A0A2P5BM79"/>
<proteinExistence type="predicted"/>
<protein>
    <submittedName>
        <fullName evidence="2">Uncharacterized protein</fullName>
    </submittedName>
</protein>
<name>A0A2P5BM79_TREOI</name>
<reference evidence="3" key="1">
    <citation type="submission" date="2016-06" db="EMBL/GenBank/DDBJ databases">
        <title>Parallel loss of symbiosis genes in relatives of nitrogen-fixing non-legume Parasponia.</title>
        <authorList>
            <person name="Van Velzen R."/>
            <person name="Holmer R."/>
            <person name="Bu F."/>
            <person name="Rutten L."/>
            <person name="Van Zeijl A."/>
            <person name="Liu W."/>
            <person name="Santuari L."/>
            <person name="Cao Q."/>
            <person name="Sharma T."/>
            <person name="Shen D."/>
            <person name="Roswanjaya Y."/>
            <person name="Wardhani T."/>
            <person name="Kalhor M.S."/>
            <person name="Jansen J."/>
            <person name="Van den Hoogen J."/>
            <person name="Gungor B."/>
            <person name="Hartog M."/>
            <person name="Hontelez J."/>
            <person name="Verver J."/>
            <person name="Yang W.-C."/>
            <person name="Schijlen E."/>
            <person name="Repin R."/>
            <person name="Schilthuizen M."/>
            <person name="Schranz E."/>
            <person name="Heidstra R."/>
            <person name="Miyata K."/>
            <person name="Fedorova E."/>
            <person name="Kohlen W."/>
            <person name="Bisseling T."/>
            <person name="Smit S."/>
            <person name="Geurts R."/>
        </authorList>
    </citation>
    <scope>NUCLEOTIDE SEQUENCE [LARGE SCALE GENOMIC DNA]</scope>
    <source>
        <strain evidence="3">cv. RG33-2</strain>
    </source>
</reference>
<dbReference type="PANTHER" id="PTHR35461">
    <property type="entry name" value="BNAANNG14610D PROTEIN"/>
    <property type="match status" value="1"/>
</dbReference>
<dbReference type="InParanoid" id="A0A2P5BM79"/>
<organism evidence="2 3">
    <name type="scientific">Trema orientale</name>
    <name type="common">Charcoal tree</name>
    <name type="synonym">Celtis orientalis</name>
    <dbReference type="NCBI Taxonomy" id="63057"/>
    <lineage>
        <taxon>Eukaryota</taxon>
        <taxon>Viridiplantae</taxon>
        <taxon>Streptophyta</taxon>
        <taxon>Embryophyta</taxon>
        <taxon>Tracheophyta</taxon>
        <taxon>Spermatophyta</taxon>
        <taxon>Magnoliopsida</taxon>
        <taxon>eudicotyledons</taxon>
        <taxon>Gunneridae</taxon>
        <taxon>Pentapetalae</taxon>
        <taxon>rosids</taxon>
        <taxon>fabids</taxon>
        <taxon>Rosales</taxon>
        <taxon>Cannabaceae</taxon>
        <taxon>Trema</taxon>
    </lineage>
</organism>